<dbReference type="AlphaFoldDB" id="A0A0A8YDN4"/>
<protein>
    <submittedName>
        <fullName evidence="1">Uncharacterized protein</fullName>
    </submittedName>
</protein>
<evidence type="ECO:0000313" key="1">
    <source>
        <dbReference type="EMBL" id="JAD24159.1"/>
    </source>
</evidence>
<organism evidence="1">
    <name type="scientific">Arundo donax</name>
    <name type="common">Giant reed</name>
    <name type="synonym">Donax arundinaceus</name>
    <dbReference type="NCBI Taxonomy" id="35708"/>
    <lineage>
        <taxon>Eukaryota</taxon>
        <taxon>Viridiplantae</taxon>
        <taxon>Streptophyta</taxon>
        <taxon>Embryophyta</taxon>
        <taxon>Tracheophyta</taxon>
        <taxon>Spermatophyta</taxon>
        <taxon>Magnoliopsida</taxon>
        <taxon>Liliopsida</taxon>
        <taxon>Poales</taxon>
        <taxon>Poaceae</taxon>
        <taxon>PACMAD clade</taxon>
        <taxon>Arundinoideae</taxon>
        <taxon>Arundineae</taxon>
        <taxon>Arundo</taxon>
    </lineage>
</organism>
<accession>A0A0A8YDN4</accession>
<name>A0A0A8YDN4_ARUDO</name>
<reference evidence="1" key="2">
    <citation type="journal article" date="2015" name="Data Brief">
        <title>Shoot transcriptome of the giant reed, Arundo donax.</title>
        <authorList>
            <person name="Barrero R.A."/>
            <person name="Guerrero F.D."/>
            <person name="Moolhuijzen P."/>
            <person name="Goolsby J.A."/>
            <person name="Tidwell J."/>
            <person name="Bellgard S.E."/>
            <person name="Bellgard M.I."/>
        </authorList>
    </citation>
    <scope>NUCLEOTIDE SEQUENCE</scope>
    <source>
        <tissue evidence="1">Shoot tissue taken approximately 20 cm above the soil surface</tissue>
    </source>
</reference>
<dbReference type="EMBL" id="GBRH01273736">
    <property type="protein sequence ID" value="JAD24159.1"/>
    <property type="molecule type" value="Transcribed_RNA"/>
</dbReference>
<proteinExistence type="predicted"/>
<sequence length="69" mass="8426">MVVLLFEVKWRLKLVGKVMHSLHIRPWIFWYLHMHPWFCSVWYFGTFEGLLCKQVGCLVFFSYFPKVPC</sequence>
<reference evidence="1" key="1">
    <citation type="submission" date="2014-09" db="EMBL/GenBank/DDBJ databases">
        <authorList>
            <person name="Magalhaes I.L.F."/>
            <person name="Oliveira U."/>
            <person name="Santos F.R."/>
            <person name="Vidigal T.H.D.A."/>
            <person name="Brescovit A.D."/>
            <person name="Santos A.J."/>
        </authorList>
    </citation>
    <scope>NUCLEOTIDE SEQUENCE</scope>
    <source>
        <tissue evidence="1">Shoot tissue taken approximately 20 cm above the soil surface</tissue>
    </source>
</reference>